<feature type="compositionally biased region" description="Polar residues" evidence="1">
    <location>
        <begin position="138"/>
        <end position="149"/>
    </location>
</feature>
<organism evidence="2 3">
    <name type="scientific">Exidia glandulosa HHB12029</name>
    <dbReference type="NCBI Taxonomy" id="1314781"/>
    <lineage>
        <taxon>Eukaryota</taxon>
        <taxon>Fungi</taxon>
        <taxon>Dikarya</taxon>
        <taxon>Basidiomycota</taxon>
        <taxon>Agaricomycotina</taxon>
        <taxon>Agaricomycetes</taxon>
        <taxon>Auriculariales</taxon>
        <taxon>Exidiaceae</taxon>
        <taxon>Exidia</taxon>
    </lineage>
</organism>
<dbReference type="OrthoDB" id="10681398at2759"/>
<feature type="compositionally biased region" description="Polar residues" evidence="1">
    <location>
        <begin position="580"/>
        <end position="596"/>
    </location>
</feature>
<proteinExistence type="predicted"/>
<name>A0A165QWD1_EXIGL</name>
<feature type="region of interest" description="Disordered" evidence="1">
    <location>
        <begin position="521"/>
        <end position="604"/>
    </location>
</feature>
<accession>A0A165QWD1</accession>
<evidence type="ECO:0000256" key="1">
    <source>
        <dbReference type="SAM" id="MobiDB-lite"/>
    </source>
</evidence>
<feature type="compositionally biased region" description="Low complexity" evidence="1">
    <location>
        <begin position="218"/>
        <end position="233"/>
    </location>
</feature>
<dbReference type="InParanoid" id="A0A165QWD1"/>
<sequence length="630" mass="67640">MSCITCGLDVTRVQCPVIVDKEKRRALIKGRRSYNPETFKVYPVKLGYFSFTAKGLHWHNVPKKAPHTADCAPKTILQAKAVFEGFKVLRRDTKADLEGLRNGPFKAQMKELEQDMRKEWLRRQEEATAAQEAAEGSDSATDGASQSAPTVPLTVRTVQEAQASSNSRSQYNTVRPVLRPNPAPVPPLRTQPPRTFRAFETSAASSVSSPSPVPVSPPAGSASTLRYQASASPAHPPVSSPLAPVTVPAVVPTPSNLAAPRSWQSNDGTAGSLVCVACRQAVHPGRCVLERGVFDVPDTFFHPVTFRPTPVTFGNFTCAPRGDDGVVAGWKDFYSVEKRGRPRLRWTVEAPAYSERLIARAVLMGHPLNVLDLDTLNSTDEHGPFYDNVRAFLESMETEYQRRGQLAEAAQLSARMQARTAGPQPEIARVRVLTAPSATQVMASSLSSRRRAQPRVVRRSLETEPVDVLSVAASAAIARCGPLPVPVPAVSTTTAAPPAHAVPTIPPSMFSLGASTAVSSSAQRPAVEQRAATPPRPIASSARVARLTRPPQAEVPTRAHATLRAPIVPPPPAPLPASPVQIQSSAPRLTSQSSSDRVADVAPAEPEPARRGLLASLYDAIFNPLGFLDL</sequence>
<feature type="region of interest" description="Disordered" evidence="1">
    <location>
        <begin position="123"/>
        <end position="239"/>
    </location>
</feature>
<evidence type="ECO:0000313" key="3">
    <source>
        <dbReference type="Proteomes" id="UP000077266"/>
    </source>
</evidence>
<gene>
    <name evidence="2" type="ORF">EXIGLDRAFT_743727</name>
</gene>
<reference evidence="2 3" key="1">
    <citation type="journal article" date="2016" name="Mol. Biol. Evol.">
        <title>Comparative Genomics of Early-Diverging Mushroom-Forming Fungi Provides Insights into the Origins of Lignocellulose Decay Capabilities.</title>
        <authorList>
            <person name="Nagy L.G."/>
            <person name="Riley R."/>
            <person name="Tritt A."/>
            <person name="Adam C."/>
            <person name="Daum C."/>
            <person name="Floudas D."/>
            <person name="Sun H."/>
            <person name="Yadav J.S."/>
            <person name="Pangilinan J."/>
            <person name="Larsson K.H."/>
            <person name="Matsuura K."/>
            <person name="Barry K."/>
            <person name="Labutti K."/>
            <person name="Kuo R."/>
            <person name="Ohm R.A."/>
            <person name="Bhattacharya S.S."/>
            <person name="Shirouzu T."/>
            <person name="Yoshinaga Y."/>
            <person name="Martin F.M."/>
            <person name="Grigoriev I.V."/>
            <person name="Hibbett D.S."/>
        </authorList>
    </citation>
    <scope>NUCLEOTIDE SEQUENCE [LARGE SCALE GENOMIC DNA]</scope>
    <source>
        <strain evidence="2 3">HHB12029</strain>
    </source>
</reference>
<feature type="compositionally biased region" description="Pro residues" evidence="1">
    <location>
        <begin position="567"/>
        <end position="577"/>
    </location>
</feature>
<dbReference type="Proteomes" id="UP000077266">
    <property type="component" value="Unassembled WGS sequence"/>
</dbReference>
<dbReference type="EMBL" id="KV425882">
    <property type="protein sequence ID" value="KZW04159.1"/>
    <property type="molecule type" value="Genomic_DNA"/>
</dbReference>
<evidence type="ECO:0000313" key="2">
    <source>
        <dbReference type="EMBL" id="KZW04159.1"/>
    </source>
</evidence>
<feature type="compositionally biased region" description="Pro residues" evidence="1">
    <location>
        <begin position="179"/>
        <end position="190"/>
    </location>
</feature>
<protein>
    <submittedName>
        <fullName evidence="2">Uncharacterized protein</fullName>
    </submittedName>
</protein>
<keyword evidence="3" id="KW-1185">Reference proteome</keyword>
<dbReference type="AlphaFoldDB" id="A0A165QWD1"/>
<feature type="compositionally biased region" description="Polar residues" evidence="1">
    <location>
        <begin position="156"/>
        <end position="173"/>
    </location>
</feature>